<gene>
    <name evidence="3" type="ORF">BON30_31220</name>
</gene>
<comment type="caution">
    <text evidence="3">The sequence shown here is derived from an EMBL/GenBank/DDBJ whole genome shotgun (WGS) entry which is preliminary data.</text>
</comment>
<evidence type="ECO:0000313" key="3">
    <source>
        <dbReference type="EMBL" id="OJH36962.1"/>
    </source>
</evidence>
<dbReference type="GO" id="GO:0016787">
    <property type="term" value="F:hydrolase activity"/>
    <property type="evidence" value="ECO:0007669"/>
    <property type="project" value="UniProtKB-KW"/>
</dbReference>
<organism evidence="3 4">
    <name type="scientific">Cystobacter ferrugineus</name>
    <dbReference type="NCBI Taxonomy" id="83449"/>
    <lineage>
        <taxon>Bacteria</taxon>
        <taxon>Pseudomonadati</taxon>
        <taxon>Myxococcota</taxon>
        <taxon>Myxococcia</taxon>
        <taxon>Myxococcales</taxon>
        <taxon>Cystobacterineae</taxon>
        <taxon>Archangiaceae</taxon>
        <taxon>Cystobacter</taxon>
    </lineage>
</organism>
<dbReference type="InterPro" id="IPR050789">
    <property type="entry name" value="Diverse_Enzym_Activities"/>
</dbReference>
<evidence type="ECO:0000313" key="4">
    <source>
        <dbReference type="Proteomes" id="UP000182229"/>
    </source>
</evidence>
<reference evidence="3 4" key="2">
    <citation type="submission" date="2016-12" db="EMBL/GenBank/DDBJ databases">
        <title>Draft Genome Sequence of Cystobacter ferrugineus Strain Cbfe23.</title>
        <authorList>
            <person name="Akbar S."/>
            <person name="Dowd S.E."/>
            <person name="Stevens D.C."/>
        </authorList>
    </citation>
    <scope>NUCLEOTIDE SEQUENCE [LARGE SCALE GENOMIC DNA]</scope>
    <source>
        <strain evidence="3 4">Cbfe23</strain>
    </source>
</reference>
<evidence type="ECO:0000256" key="1">
    <source>
        <dbReference type="SAM" id="SignalP"/>
    </source>
</evidence>
<dbReference type="InterPro" id="IPR001466">
    <property type="entry name" value="Beta-lactam-related"/>
</dbReference>
<dbReference type="Gene3D" id="3.40.710.10">
    <property type="entry name" value="DD-peptidase/beta-lactamase superfamily"/>
    <property type="match status" value="1"/>
</dbReference>
<reference evidence="4" key="1">
    <citation type="submission" date="2016-11" db="EMBL/GenBank/DDBJ databases">
        <authorList>
            <person name="Shukria A."/>
            <person name="Stevens D.C."/>
        </authorList>
    </citation>
    <scope>NUCLEOTIDE SEQUENCE [LARGE SCALE GENOMIC DNA]</scope>
    <source>
        <strain evidence="4">Cbfe23</strain>
    </source>
</reference>
<feature type="domain" description="Beta-lactamase-related" evidence="2">
    <location>
        <begin position="33"/>
        <end position="388"/>
    </location>
</feature>
<dbReference type="Pfam" id="PF00144">
    <property type="entry name" value="Beta-lactamase"/>
    <property type="match status" value="1"/>
</dbReference>
<accession>A0A1L9B3X0</accession>
<dbReference type="STRING" id="83449.BON30_31220"/>
<feature type="signal peptide" evidence="1">
    <location>
        <begin position="1"/>
        <end position="24"/>
    </location>
</feature>
<dbReference type="SUPFAM" id="SSF56601">
    <property type="entry name" value="beta-lactamase/transpeptidase-like"/>
    <property type="match status" value="1"/>
</dbReference>
<dbReference type="InterPro" id="IPR012338">
    <property type="entry name" value="Beta-lactam/transpept-like"/>
</dbReference>
<dbReference type="Proteomes" id="UP000182229">
    <property type="component" value="Unassembled WGS sequence"/>
</dbReference>
<sequence length="418" mass="43938">MRMKVGSLLTAVTLGLLLSGLAAAEERTVSARLDAVIDQALADKRVVGAVVLVARDGKVIYHRAAGEADREAHTPMREDAVFRFASMSKPLVSAAALALVDQGKLGLEDPVTRWLPDFRPRLADGREAVITVRQLLTHTAGLSYGFLEPEDGPYHRAGVSDGMDAPGLGLEENLRRIASAPLLYEPGTRWGYSVAIDVLGAVVARAGGAPLPKVVERLVTRPLGLRDTGFTAKDPKRLATPYADGKPEPVRMGELHVVPWGASGVRFVPGRVLNTRSFPSGGAGMVGTAGDFLKFLEAVRTGGTPVLKPTTAALATTGQIGTLDMPANPGWTFGFGGSVLVDATKAATPQSVGTWQWGGAYGHSWFVDPKQRLSVVALTNTAFEGMSGAFPAAIRDAVYAGLVEKDAAQAPTGTTPAR</sequence>
<feature type="chain" id="PRO_5012815264" evidence="1">
    <location>
        <begin position="25"/>
        <end position="418"/>
    </location>
</feature>
<keyword evidence="4" id="KW-1185">Reference proteome</keyword>
<evidence type="ECO:0000259" key="2">
    <source>
        <dbReference type="Pfam" id="PF00144"/>
    </source>
</evidence>
<dbReference type="AlphaFoldDB" id="A0A1L9B3X0"/>
<proteinExistence type="predicted"/>
<keyword evidence="1" id="KW-0732">Signal</keyword>
<keyword evidence="3" id="KW-0378">Hydrolase</keyword>
<dbReference type="EMBL" id="MPIN01000009">
    <property type="protein sequence ID" value="OJH36962.1"/>
    <property type="molecule type" value="Genomic_DNA"/>
</dbReference>
<protein>
    <submittedName>
        <fullName evidence="3">Serine hydrolase</fullName>
    </submittedName>
</protein>
<dbReference type="PANTHER" id="PTHR43283">
    <property type="entry name" value="BETA-LACTAMASE-RELATED"/>
    <property type="match status" value="1"/>
</dbReference>
<dbReference type="PANTHER" id="PTHR43283:SF3">
    <property type="entry name" value="BETA-LACTAMASE FAMILY PROTEIN (AFU_ORTHOLOGUE AFUA_5G07500)"/>
    <property type="match status" value="1"/>
</dbReference>
<name>A0A1L9B3X0_9BACT</name>
<dbReference type="OrthoDB" id="5705574at2"/>